<evidence type="ECO:0000313" key="2">
    <source>
        <dbReference type="Proteomes" id="UP000800035"/>
    </source>
</evidence>
<dbReference type="AlphaFoldDB" id="A0A6A5UDY1"/>
<name>A0A6A5UDY1_9PLEO</name>
<sequence>MSSATATMQHPHPNFPAIFQVSFLSTAVHQIMSLTPPQPWTYWLFVSISFAYMYTISRILSPTGAPRVNGPYLLFLPIVCAEIGVYCNEYSKNLVWSCLAHYTANLLTLSTCEQVRLSLWFRRTAKRGDVEAQLEQDSPSLLSILLCMEQ</sequence>
<dbReference type="Proteomes" id="UP000800035">
    <property type="component" value="Unassembled WGS sequence"/>
</dbReference>
<organism evidence="1 2">
    <name type="scientific">Byssothecium circinans</name>
    <dbReference type="NCBI Taxonomy" id="147558"/>
    <lineage>
        <taxon>Eukaryota</taxon>
        <taxon>Fungi</taxon>
        <taxon>Dikarya</taxon>
        <taxon>Ascomycota</taxon>
        <taxon>Pezizomycotina</taxon>
        <taxon>Dothideomycetes</taxon>
        <taxon>Pleosporomycetidae</taxon>
        <taxon>Pleosporales</taxon>
        <taxon>Massarineae</taxon>
        <taxon>Massarinaceae</taxon>
        <taxon>Byssothecium</taxon>
    </lineage>
</organism>
<dbReference type="EMBL" id="ML976979">
    <property type="protein sequence ID" value="KAF1962520.1"/>
    <property type="molecule type" value="Genomic_DNA"/>
</dbReference>
<evidence type="ECO:0000313" key="1">
    <source>
        <dbReference type="EMBL" id="KAF1962520.1"/>
    </source>
</evidence>
<reference evidence="1" key="1">
    <citation type="journal article" date="2020" name="Stud. Mycol.">
        <title>101 Dothideomycetes genomes: a test case for predicting lifestyles and emergence of pathogens.</title>
        <authorList>
            <person name="Haridas S."/>
            <person name="Albert R."/>
            <person name="Binder M."/>
            <person name="Bloem J."/>
            <person name="Labutti K."/>
            <person name="Salamov A."/>
            <person name="Andreopoulos B."/>
            <person name="Baker S."/>
            <person name="Barry K."/>
            <person name="Bills G."/>
            <person name="Bluhm B."/>
            <person name="Cannon C."/>
            <person name="Castanera R."/>
            <person name="Culley D."/>
            <person name="Daum C."/>
            <person name="Ezra D."/>
            <person name="Gonzalez J."/>
            <person name="Henrissat B."/>
            <person name="Kuo A."/>
            <person name="Liang C."/>
            <person name="Lipzen A."/>
            <person name="Lutzoni F."/>
            <person name="Magnuson J."/>
            <person name="Mondo S."/>
            <person name="Nolan M."/>
            <person name="Ohm R."/>
            <person name="Pangilinan J."/>
            <person name="Park H.-J."/>
            <person name="Ramirez L."/>
            <person name="Alfaro M."/>
            <person name="Sun H."/>
            <person name="Tritt A."/>
            <person name="Yoshinaga Y."/>
            <person name="Zwiers L.-H."/>
            <person name="Turgeon B."/>
            <person name="Goodwin S."/>
            <person name="Spatafora J."/>
            <person name="Crous P."/>
            <person name="Grigoriev I."/>
        </authorList>
    </citation>
    <scope>NUCLEOTIDE SEQUENCE</scope>
    <source>
        <strain evidence="1">CBS 675.92</strain>
    </source>
</reference>
<keyword evidence="2" id="KW-1185">Reference proteome</keyword>
<accession>A0A6A5UDY1</accession>
<gene>
    <name evidence="1" type="ORF">CC80DRAFT_589037</name>
</gene>
<protein>
    <submittedName>
        <fullName evidence="1">Uncharacterized protein</fullName>
    </submittedName>
</protein>
<proteinExistence type="predicted"/>